<keyword evidence="9" id="KW-1185">Reference proteome</keyword>
<evidence type="ECO:0000256" key="2">
    <source>
        <dbReference type="ARBA" id="ARBA00022763"/>
    </source>
</evidence>
<comment type="caution">
    <text evidence="6">Lacks conserved residue(s) required for the propagation of feature annotation.</text>
</comment>
<feature type="domain" description="Helix-hairpin-helix DNA-binding motif class 1" evidence="7">
    <location>
        <begin position="70"/>
        <end position="89"/>
    </location>
</feature>
<keyword evidence="8" id="KW-0547">Nucleotide-binding</keyword>
<evidence type="ECO:0000313" key="8">
    <source>
        <dbReference type="EMBL" id="GAK30311.1"/>
    </source>
</evidence>
<protein>
    <recommendedName>
        <fullName evidence="6">Holliday junction branch migration complex subunit RuvA</fullName>
    </recommendedName>
</protein>
<dbReference type="SUPFAM" id="SSF50249">
    <property type="entry name" value="Nucleic acid-binding proteins"/>
    <property type="match status" value="1"/>
</dbReference>
<comment type="function">
    <text evidence="6">The RuvA-RuvB-RuvC complex processes Holliday junction (HJ) DNA during genetic recombination and DNA repair, while the RuvA-RuvB complex plays an important role in the rescue of blocked DNA replication forks via replication fork reversal (RFR). RuvA specifically binds to HJ cruciform DNA, conferring on it an open structure. The RuvB hexamer acts as an ATP-dependent pump, pulling dsDNA into and through the RuvAB complex. HJ branch migration allows RuvC to scan DNA until it finds its consensus sequence, where it cleaves and resolves the cruciform DNA.</text>
</comment>
<evidence type="ECO:0000256" key="1">
    <source>
        <dbReference type="ARBA" id="ARBA00022490"/>
    </source>
</evidence>
<dbReference type="SMART" id="SM00278">
    <property type="entry name" value="HhH1"/>
    <property type="match status" value="2"/>
</dbReference>
<dbReference type="EMBL" id="DF820485">
    <property type="protein sequence ID" value="GAK30311.1"/>
    <property type="molecule type" value="Genomic_DNA"/>
</dbReference>
<comment type="subunit">
    <text evidence="6">Homotetramer. Forms an RuvA(8)-RuvB(12)-Holliday junction (HJ) complex. HJ DNA is sandwiched between 2 RuvA tetramers; dsDNA enters through RuvA and exits via RuvB. An RuvB hexamer assembles on each DNA strand where it exits the tetramer. Each RuvB hexamer is contacted by two RuvA subunits (via domain III) on 2 adjacent RuvB subunits; this complex drives branch migration. In the full resolvosome a probable DNA-RuvA(4)-RuvB(12)-RuvC(2) complex forms which resolves the HJ.</text>
</comment>
<evidence type="ECO:0000259" key="7">
    <source>
        <dbReference type="SMART" id="SM00278"/>
    </source>
</evidence>
<accession>A0A069CZ39</accession>
<keyword evidence="4 6" id="KW-0233">DNA recombination</keyword>
<sequence>MYEYLNGIITLIDPTYIVVEVGGVGYHVQVANPYAFTLEQPTRVYVEQIVRENEQALYGFSAQQEKQLFLKLLAVSGIGPKSALAILARNDHVSLVQAIQDQDITYLTKFPGIGKKTAQQIVLDLQGKLGELPIMQEINVNLALPVKTLADNQPLADAIEALAALGYTTKQLQKIEKTLAQDDLADSAAYISAGLKLLN</sequence>
<dbReference type="GO" id="GO:0005737">
    <property type="term" value="C:cytoplasm"/>
    <property type="evidence" value="ECO:0007669"/>
    <property type="project" value="UniProtKB-SubCell"/>
</dbReference>
<comment type="similarity">
    <text evidence="6">Belongs to the RuvA family.</text>
</comment>
<dbReference type="InterPro" id="IPR010994">
    <property type="entry name" value="RuvA_2-like"/>
</dbReference>
<gene>
    <name evidence="6 8" type="primary">ruvA</name>
    <name evidence="8" type="ORF">WOSG25_021080</name>
</gene>
<dbReference type="InterPro" id="IPR013849">
    <property type="entry name" value="DNA_helicase_Holl-junc_RuvA_I"/>
</dbReference>
<dbReference type="InterPro" id="IPR036267">
    <property type="entry name" value="RuvA_C_sf"/>
</dbReference>
<dbReference type="GO" id="GO:0009378">
    <property type="term" value="F:four-way junction helicase activity"/>
    <property type="evidence" value="ECO:0007669"/>
    <property type="project" value="InterPro"/>
</dbReference>
<dbReference type="Pfam" id="PF01330">
    <property type="entry name" value="RuvA_N"/>
    <property type="match status" value="1"/>
</dbReference>
<dbReference type="STRING" id="1329250.WOSG25_021080"/>
<comment type="domain">
    <text evidence="6">Has three domains with a flexible linker between the domains II and III and assumes an 'L' shape. Domain III is highly mobile and contacts RuvB.</text>
</comment>
<dbReference type="Pfam" id="PF07499">
    <property type="entry name" value="RuvA_C"/>
    <property type="match status" value="1"/>
</dbReference>
<dbReference type="AlphaFoldDB" id="A0A069CZ39"/>
<evidence type="ECO:0000256" key="3">
    <source>
        <dbReference type="ARBA" id="ARBA00023125"/>
    </source>
</evidence>
<dbReference type="GO" id="GO:0005524">
    <property type="term" value="F:ATP binding"/>
    <property type="evidence" value="ECO:0007669"/>
    <property type="project" value="InterPro"/>
</dbReference>
<keyword evidence="1 6" id="KW-0963">Cytoplasm</keyword>
<dbReference type="SUPFAM" id="SSF46929">
    <property type="entry name" value="DNA helicase RuvA subunit, C-terminal domain"/>
    <property type="match status" value="1"/>
</dbReference>
<dbReference type="GO" id="GO:0048476">
    <property type="term" value="C:Holliday junction resolvase complex"/>
    <property type="evidence" value="ECO:0007669"/>
    <property type="project" value="UniProtKB-UniRule"/>
</dbReference>
<keyword evidence="8" id="KW-0378">Hydrolase</keyword>
<dbReference type="Pfam" id="PF14520">
    <property type="entry name" value="HHH_5"/>
    <property type="match status" value="1"/>
</dbReference>
<evidence type="ECO:0000256" key="4">
    <source>
        <dbReference type="ARBA" id="ARBA00023172"/>
    </source>
</evidence>
<feature type="region of interest" description="Domain III" evidence="6">
    <location>
        <begin position="150"/>
        <end position="199"/>
    </location>
</feature>
<evidence type="ECO:0000256" key="5">
    <source>
        <dbReference type="ARBA" id="ARBA00023204"/>
    </source>
</evidence>
<keyword evidence="8" id="KW-0067">ATP-binding</keyword>
<proteinExistence type="inferred from homology"/>
<comment type="subcellular location">
    <subcellularLocation>
        <location evidence="6">Cytoplasm</location>
    </subcellularLocation>
</comment>
<dbReference type="InterPro" id="IPR000085">
    <property type="entry name" value="RuvA"/>
</dbReference>
<dbReference type="GO" id="GO:0006310">
    <property type="term" value="P:DNA recombination"/>
    <property type="evidence" value="ECO:0007669"/>
    <property type="project" value="UniProtKB-UniRule"/>
</dbReference>
<dbReference type="SUPFAM" id="SSF47781">
    <property type="entry name" value="RuvA domain 2-like"/>
    <property type="match status" value="1"/>
</dbReference>
<dbReference type="InterPro" id="IPR012340">
    <property type="entry name" value="NA-bd_OB-fold"/>
</dbReference>
<dbReference type="GO" id="GO:0009379">
    <property type="term" value="C:Holliday junction helicase complex"/>
    <property type="evidence" value="ECO:0007669"/>
    <property type="project" value="InterPro"/>
</dbReference>
<evidence type="ECO:0000313" key="9">
    <source>
        <dbReference type="Proteomes" id="UP000030643"/>
    </source>
</evidence>
<dbReference type="CDD" id="cd14332">
    <property type="entry name" value="UBA_RuvA_C"/>
    <property type="match status" value="1"/>
</dbReference>
<dbReference type="Gene3D" id="1.10.8.10">
    <property type="entry name" value="DNA helicase RuvA subunit, C-terminal domain"/>
    <property type="match status" value="1"/>
</dbReference>
<dbReference type="GO" id="GO:0006281">
    <property type="term" value="P:DNA repair"/>
    <property type="evidence" value="ECO:0007669"/>
    <property type="project" value="UniProtKB-UniRule"/>
</dbReference>
<keyword evidence="5 6" id="KW-0234">DNA repair</keyword>
<keyword evidence="2 6" id="KW-0227">DNA damage</keyword>
<dbReference type="NCBIfam" id="TIGR00084">
    <property type="entry name" value="ruvA"/>
    <property type="match status" value="1"/>
</dbReference>
<dbReference type="InterPro" id="IPR011114">
    <property type="entry name" value="RuvA_C"/>
</dbReference>
<dbReference type="Gene3D" id="1.10.150.20">
    <property type="entry name" value="5' to 3' exonuclease, C-terminal subdomain"/>
    <property type="match status" value="1"/>
</dbReference>
<reference evidence="9" key="1">
    <citation type="journal article" date="2014" name="Genome Announc.">
        <title>Draft genome sequence of Weissella oryzae SG25T, isolated from fermented rice grains.</title>
        <authorList>
            <person name="Tanizawa Y."/>
            <person name="Fujisawa T."/>
            <person name="Mochizuki T."/>
            <person name="Kaminuma E."/>
            <person name="Suzuki Y."/>
            <person name="Nakamura Y."/>
            <person name="Tohno M."/>
        </authorList>
    </citation>
    <scope>NUCLEOTIDE SEQUENCE [LARGE SCALE GENOMIC DNA]</scope>
    <source>
        <strain evidence="9">DSM 25784 / JCM 18191 / LMG 30913 / SG25</strain>
    </source>
</reference>
<organism evidence="8 9">
    <name type="scientific">Weissella oryzae (strain DSM 25784 / JCM 18191 / LMG 30913 / SG25)</name>
    <dbReference type="NCBI Taxonomy" id="1329250"/>
    <lineage>
        <taxon>Bacteria</taxon>
        <taxon>Bacillati</taxon>
        <taxon>Bacillota</taxon>
        <taxon>Bacilli</taxon>
        <taxon>Lactobacillales</taxon>
        <taxon>Lactobacillaceae</taxon>
        <taxon>Weissella</taxon>
    </lineage>
</organism>
<dbReference type="eggNOG" id="COG0632">
    <property type="taxonomic scope" value="Bacteria"/>
</dbReference>
<dbReference type="Proteomes" id="UP000030643">
    <property type="component" value="Unassembled WGS sequence"/>
</dbReference>
<feature type="domain" description="Helix-hairpin-helix DNA-binding motif class 1" evidence="7">
    <location>
        <begin position="105"/>
        <end position="124"/>
    </location>
</feature>
<dbReference type="InterPro" id="IPR003583">
    <property type="entry name" value="Hlx-hairpin-Hlx_DNA-bd_motif"/>
</dbReference>
<name>A0A069CZ39_WEIOS</name>
<dbReference type="OrthoDB" id="5293449at2"/>
<evidence type="ECO:0000256" key="6">
    <source>
        <dbReference type="HAMAP-Rule" id="MF_00031"/>
    </source>
</evidence>
<dbReference type="HAMAP" id="MF_00031">
    <property type="entry name" value="DNA_HJ_migration_RuvA"/>
    <property type="match status" value="1"/>
</dbReference>
<dbReference type="GO" id="GO:0000400">
    <property type="term" value="F:four-way junction DNA binding"/>
    <property type="evidence" value="ECO:0007669"/>
    <property type="project" value="UniProtKB-UniRule"/>
</dbReference>
<keyword evidence="3 6" id="KW-0238">DNA-binding</keyword>
<dbReference type="Gene3D" id="2.40.50.140">
    <property type="entry name" value="Nucleic acid-binding proteins"/>
    <property type="match status" value="1"/>
</dbReference>
<keyword evidence="8" id="KW-0347">Helicase</keyword>
<dbReference type="RefSeq" id="WP_027698427.1">
    <property type="nucleotide sequence ID" value="NZ_DF820485.1"/>
</dbReference>